<evidence type="ECO:0000256" key="1">
    <source>
        <dbReference type="ARBA" id="ARBA00002219"/>
    </source>
</evidence>
<dbReference type="RefSeq" id="XP_019632321.1">
    <property type="nucleotide sequence ID" value="XM_019776762.1"/>
</dbReference>
<sequence>MRYLDKLPRLFHVDLNVRSLKSKEDEINVALNKAASQSSFFSALYPAERAVDGNTGANLFHLRECTHTNLEYQPWWKVDLGNTYVINHVTVTNRGDCCGERLKDFMIRVGHNEDISKNEQCGDTYTNIPEDGEILDIQCTTPISGRWVSVQLSGRRDYLSLCEVQVFSTSV</sequence>
<dbReference type="PANTHER" id="PTHR45713:SF15">
    <property type="entry name" value="F5_8 TYPE C DOMAIN-CONTAINING PROTEIN"/>
    <property type="match status" value="1"/>
</dbReference>
<feature type="domain" description="Fucolectin tachylectin-4 pentraxin-1" evidence="8">
    <location>
        <begin position="26"/>
        <end position="170"/>
    </location>
</feature>
<dbReference type="PANTHER" id="PTHR45713">
    <property type="entry name" value="FTP DOMAIN-CONTAINING PROTEIN"/>
    <property type="match status" value="1"/>
</dbReference>
<dbReference type="InterPro" id="IPR008979">
    <property type="entry name" value="Galactose-bd-like_sf"/>
</dbReference>
<comment type="subunit">
    <text evidence="3">Homotrimer.</text>
</comment>
<keyword evidence="9" id="KW-1185">Reference proteome</keyword>
<dbReference type="InterPro" id="IPR051941">
    <property type="entry name" value="BG_Antigen-Binding_Lectin"/>
</dbReference>
<dbReference type="GO" id="GO:0046872">
    <property type="term" value="F:metal ion binding"/>
    <property type="evidence" value="ECO:0007669"/>
    <property type="project" value="UniProtKB-KW"/>
</dbReference>
<keyword evidence="6" id="KW-0106">Calcium</keyword>
<dbReference type="SUPFAM" id="SSF49785">
    <property type="entry name" value="Galactose-binding domain-like"/>
    <property type="match status" value="1"/>
</dbReference>
<evidence type="ECO:0000256" key="5">
    <source>
        <dbReference type="ARBA" id="ARBA00022734"/>
    </source>
</evidence>
<evidence type="ECO:0000256" key="7">
    <source>
        <dbReference type="ARBA" id="ARBA00023157"/>
    </source>
</evidence>
<evidence type="ECO:0000256" key="3">
    <source>
        <dbReference type="ARBA" id="ARBA00011233"/>
    </source>
</evidence>
<dbReference type="SMART" id="SM00607">
    <property type="entry name" value="FTP"/>
    <property type="match status" value="1"/>
</dbReference>
<dbReference type="Pfam" id="PF22633">
    <property type="entry name" value="F5_F8_type_C_2"/>
    <property type="match status" value="1"/>
</dbReference>
<evidence type="ECO:0000313" key="10">
    <source>
        <dbReference type="RefSeq" id="XP_019632321.1"/>
    </source>
</evidence>
<evidence type="ECO:0000256" key="4">
    <source>
        <dbReference type="ARBA" id="ARBA00022723"/>
    </source>
</evidence>
<dbReference type="KEGG" id="bbel:109475953"/>
<dbReference type="GeneID" id="109475953"/>
<dbReference type="OrthoDB" id="547680at2759"/>
<dbReference type="GO" id="GO:0001868">
    <property type="term" value="P:regulation of complement activation, lectin pathway"/>
    <property type="evidence" value="ECO:0007669"/>
    <property type="project" value="UniProtKB-ARBA"/>
</dbReference>
<accession>A0A6P4ZRS8</accession>
<proteinExistence type="inferred from homology"/>
<keyword evidence="5" id="KW-0430">Lectin</keyword>
<gene>
    <name evidence="10" type="primary">LOC109475953</name>
</gene>
<name>A0A6P4ZRS8_BRABE</name>
<dbReference type="InterPro" id="IPR006585">
    <property type="entry name" value="FTP1"/>
</dbReference>
<reference evidence="10" key="1">
    <citation type="submission" date="2025-08" db="UniProtKB">
        <authorList>
            <consortium name="RefSeq"/>
        </authorList>
    </citation>
    <scope>IDENTIFICATION</scope>
    <source>
        <tissue evidence="10">Gonad</tissue>
    </source>
</reference>
<evidence type="ECO:0000256" key="6">
    <source>
        <dbReference type="ARBA" id="ARBA00022837"/>
    </source>
</evidence>
<dbReference type="Proteomes" id="UP000515135">
    <property type="component" value="Unplaced"/>
</dbReference>
<evidence type="ECO:0000313" key="9">
    <source>
        <dbReference type="Proteomes" id="UP000515135"/>
    </source>
</evidence>
<comment type="function">
    <text evidence="1">Acts as a defensive agent. Recognizes blood group fucosylated oligosaccharides including A, B, H and Lewis B-type antigens. Does not recognize Lewis A antigen and has low affinity for monovalent haptens.</text>
</comment>
<evidence type="ECO:0000256" key="2">
    <source>
        <dbReference type="ARBA" id="ARBA00010147"/>
    </source>
</evidence>
<evidence type="ECO:0000259" key="8">
    <source>
        <dbReference type="SMART" id="SM00607"/>
    </source>
</evidence>
<organism evidence="9 10">
    <name type="scientific">Branchiostoma belcheri</name>
    <name type="common">Amphioxus</name>
    <dbReference type="NCBI Taxonomy" id="7741"/>
    <lineage>
        <taxon>Eukaryota</taxon>
        <taxon>Metazoa</taxon>
        <taxon>Chordata</taxon>
        <taxon>Cephalochordata</taxon>
        <taxon>Leptocardii</taxon>
        <taxon>Amphioxiformes</taxon>
        <taxon>Branchiostomatidae</taxon>
        <taxon>Branchiostoma</taxon>
    </lineage>
</organism>
<comment type="similarity">
    <text evidence="2">Belongs to the fucolectin family.</text>
</comment>
<dbReference type="GO" id="GO:0010185">
    <property type="term" value="P:regulation of cellular defense response"/>
    <property type="evidence" value="ECO:0007669"/>
    <property type="project" value="UniProtKB-ARBA"/>
</dbReference>
<keyword evidence="4" id="KW-0479">Metal-binding</keyword>
<protein>
    <submittedName>
        <fullName evidence="10">Fucolectin-6-like</fullName>
    </submittedName>
</protein>
<keyword evidence="7" id="KW-1015">Disulfide bond</keyword>
<dbReference type="GO" id="GO:0042806">
    <property type="term" value="F:fucose binding"/>
    <property type="evidence" value="ECO:0007669"/>
    <property type="project" value="UniProtKB-ARBA"/>
</dbReference>
<dbReference type="AlphaFoldDB" id="A0A6P4ZRS8"/>
<dbReference type="Gene3D" id="2.60.120.260">
    <property type="entry name" value="Galactose-binding domain-like"/>
    <property type="match status" value="1"/>
</dbReference>